<feature type="binding site" evidence="12">
    <location>
        <position position="686"/>
    </location>
    <ligand>
        <name>Zn(2+)</name>
        <dbReference type="ChEBI" id="CHEBI:29105"/>
    </ligand>
</feature>
<protein>
    <recommendedName>
        <fullName evidence="12">Alanine--tRNA ligase</fullName>
        <ecNumber evidence="12">6.1.1.7</ecNumber>
    </recommendedName>
    <alternativeName>
        <fullName evidence="12">Alanyl-tRNA synthetase</fullName>
        <shortName evidence="12">AlaRS</shortName>
    </alternativeName>
</protein>
<evidence type="ECO:0000313" key="15">
    <source>
        <dbReference type="EMBL" id="PYB78004.1"/>
    </source>
</evidence>
<feature type="binding site" evidence="12">
    <location>
        <position position="587"/>
    </location>
    <ligand>
        <name>Zn(2+)</name>
        <dbReference type="ChEBI" id="CHEBI:29105"/>
    </ligand>
</feature>
<evidence type="ECO:0000256" key="8">
    <source>
        <dbReference type="ARBA" id="ARBA00022840"/>
    </source>
</evidence>
<dbReference type="InterPro" id="IPR018162">
    <property type="entry name" value="Ala-tRNA-ligase_IIc_anticod-bd"/>
</dbReference>
<dbReference type="FunFam" id="2.40.30.130:FF:000001">
    <property type="entry name" value="Alanine--tRNA ligase"/>
    <property type="match status" value="1"/>
</dbReference>
<dbReference type="Gene3D" id="3.30.54.20">
    <property type="match status" value="1"/>
</dbReference>
<comment type="function">
    <text evidence="12">Catalyzes the attachment of alanine to tRNA(Ala) in a two-step reaction: alanine is first activated by ATP to form Ala-AMP and then transferred to the acceptor end of tRNA(Ala). Also edits incorrectly charged Ser-tRNA(Ala) and Gly-tRNA(Ala) via its editing domain.</text>
</comment>
<dbReference type="FunFam" id="3.10.310.40:FF:000001">
    <property type="entry name" value="Alanine--tRNA ligase"/>
    <property type="match status" value="1"/>
</dbReference>
<name>A0A2V4HUH5_9PSED</name>
<proteinExistence type="inferred from homology"/>
<dbReference type="Gene3D" id="3.30.930.10">
    <property type="entry name" value="Bira Bifunctional Protein, Domain 2"/>
    <property type="match status" value="1"/>
</dbReference>
<dbReference type="PROSITE" id="PS50860">
    <property type="entry name" value="AA_TRNA_LIGASE_II_ALA"/>
    <property type="match status" value="1"/>
</dbReference>
<evidence type="ECO:0000313" key="16">
    <source>
        <dbReference type="Proteomes" id="UP000247620"/>
    </source>
</evidence>
<dbReference type="FunFam" id="3.30.54.20:FF:000001">
    <property type="entry name" value="Alanine--tRNA ligase"/>
    <property type="match status" value="1"/>
</dbReference>
<evidence type="ECO:0000256" key="11">
    <source>
        <dbReference type="ARBA" id="ARBA00023146"/>
    </source>
</evidence>
<dbReference type="PANTHER" id="PTHR11777:SF9">
    <property type="entry name" value="ALANINE--TRNA LIGASE, CYTOPLASMIC"/>
    <property type="match status" value="1"/>
</dbReference>
<feature type="domain" description="Alanyl-transfer RNA synthetases family profile" evidence="14">
    <location>
        <begin position="22"/>
        <end position="729"/>
    </location>
</feature>
<sequence length="895" mass="97022">MRPFAVVSSIRRVAAVSVEEPMKSAEIREAFLRFFEEQGHTRVASSSLIPGNDPTLLFTNAGMNQFKDCFLGQEKRAYTRAVSSQKCVRAGGKHNDLENVGYTARHHTFFEMLGNFSFGDYFKRDAITFAWTFLTSDKWLNLPKEKLWVTVYASDDEAYDIWTKEVGVPAERMVRIGDNKGAPYASDNFWTMGDTGPCGPCTEIFYDHGADIWGGPPGSPEEDGDRYIEIWNNVFMQFNRTADGVLHPLPAPSVDTGMGLERISAVMQHVHSNYEIDLFQSLLAAAAEAIGCSNDDQPSLKVVADHIRSCGFLIADGVLPSNEGRGYVLRRIIRRACRHGNKLGAKGSFFHKIVAALVAEMGEAFAELKSQQAHIERVLKTEEEQFAKTLEQGLRILEQDLAQLQGKVVPGDVVFKLYDTYGFPMDLTADIARERELTIDEAGFEREMEAQRERARSASAFGMDYNSLVKVDTATDFLGYDTTEGQGKIIALYKDGQSVDQLGEGEEGVVVLDRTPFYAESGGQVGDSGYLQAGAARFDVRDTTKTGGAFLHHGVVASGALVIGSPVEAKVDAEVQHATSLNHSATHLLHEALRQVLGDHVQQKGSLVDSQRLRFDFSHFEAVKPEQIKALEDIVNREVRRNTPVETELTDIETAKAKGAMALFGEKYGDTVRVLSMGGNFSVELCGGIHAKRTGDISLFKIISEGGVASGVRRIEAVTGAAALAYLNAAEEQVKEAAQLVKGNRDNLIDKLSAVLERNRQLEKQLEQLQAKAASAAGDDLSNAAVEVKGAKVLAARLDGQDGKALLALVDQLKNKLGHAVILLGSEHEGKVVLVAGVTKDLSSQLKAGDLMKQAAAAVGGKGGGRPDMAQGGGVDVAALDKALALAVPFAEQGL</sequence>
<accession>A0A2V4HUH5</accession>
<evidence type="ECO:0000256" key="9">
    <source>
        <dbReference type="ARBA" id="ARBA00022884"/>
    </source>
</evidence>
<feature type="binding site" evidence="12">
    <location>
        <position position="690"/>
    </location>
    <ligand>
        <name>Zn(2+)</name>
        <dbReference type="ChEBI" id="CHEBI:29105"/>
    </ligand>
</feature>
<evidence type="ECO:0000259" key="14">
    <source>
        <dbReference type="PROSITE" id="PS50860"/>
    </source>
</evidence>
<dbReference type="GO" id="GO:0008270">
    <property type="term" value="F:zinc ion binding"/>
    <property type="evidence" value="ECO:0007669"/>
    <property type="project" value="UniProtKB-UniRule"/>
</dbReference>
<dbReference type="EC" id="6.1.1.7" evidence="12"/>
<keyword evidence="6 12" id="KW-0547">Nucleotide-binding</keyword>
<comment type="similarity">
    <text evidence="2 12">Belongs to the class-II aminoacyl-tRNA synthetase family.</text>
</comment>
<dbReference type="InterPro" id="IPR023033">
    <property type="entry name" value="Ala_tRNA_ligase_euk/bac"/>
</dbReference>
<keyword evidence="9 12" id="KW-0694">RNA-binding</keyword>
<comment type="catalytic activity">
    <reaction evidence="12">
        <text>tRNA(Ala) + L-alanine + ATP = L-alanyl-tRNA(Ala) + AMP + diphosphate</text>
        <dbReference type="Rhea" id="RHEA:12540"/>
        <dbReference type="Rhea" id="RHEA-COMP:9657"/>
        <dbReference type="Rhea" id="RHEA-COMP:9923"/>
        <dbReference type="ChEBI" id="CHEBI:30616"/>
        <dbReference type="ChEBI" id="CHEBI:33019"/>
        <dbReference type="ChEBI" id="CHEBI:57972"/>
        <dbReference type="ChEBI" id="CHEBI:78442"/>
        <dbReference type="ChEBI" id="CHEBI:78497"/>
        <dbReference type="ChEBI" id="CHEBI:456215"/>
        <dbReference type="EC" id="6.1.1.7"/>
    </reaction>
</comment>
<comment type="subcellular location">
    <subcellularLocation>
        <location evidence="1 12">Cytoplasm</location>
    </subcellularLocation>
</comment>
<keyword evidence="8 12" id="KW-0067">ATP-binding</keyword>
<dbReference type="InterPro" id="IPR003156">
    <property type="entry name" value="DHHA1_dom"/>
</dbReference>
<dbReference type="InterPro" id="IPR050058">
    <property type="entry name" value="Ala-tRNA_ligase"/>
</dbReference>
<dbReference type="PANTHER" id="PTHR11777">
    <property type="entry name" value="ALANYL-TRNA SYNTHETASE"/>
    <property type="match status" value="1"/>
</dbReference>
<evidence type="ECO:0000256" key="6">
    <source>
        <dbReference type="ARBA" id="ARBA00022741"/>
    </source>
</evidence>
<dbReference type="Proteomes" id="UP000247620">
    <property type="component" value="Unassembled WGS sequence"/>
</dbReference>
<dbReference type="Pfam" id="PF02272">
    <property type="entry name" value="DHHA1"/>
    <property type="match status" value="1"/>
</dbReference>
<dbReference type="HAMAP" id="MF_00036_B">
    <property type="entry name" value="Ala_tRNA_synth_B"/>
    <property type="match status" value="1"/>
</dbReference>
<keyword evidence="7 12" id="KW-0862">Zinc</keyword>
<evidence type="ECO:0000256" key="7">
    <source>
        <dbReference type="ARBA" id="ARBA00022833"/>
    </source>
</evidence>
<dbReference type="Gene3D" id="6.10.250.550">
    <property type="match status" value="1"/>
</dbReference>
<dbReference type="EMBL" id="QJRO01000016">
    <property type="protein sequence ID" value="PYB78004.1"/>
    <property type="molecule type" value="Genomic_DNA"/>
</dbReference>
<keyword evidence="11 12" id="KW-0030">Aminoacyl-tRNA synthetase</keyword>
<reference evidence="15 16" key="1">
    <citation type="submission" date="2018-06" db="EMBL/GenBank/DDBJ databases">
        <title>Pseudomonas diversity within urban Lake Michigan freshwaters.</title>
        <authorList>
            <person name="Batrich M."/>
            <person name="Hatzopoulos T."/>
            <person name="Putonti C."/>
        </authorList>
    </citation>
    <scope>NUCLEOTIDE SEQUENCE [LARGE SCALE GENOMIC DNA]</scope>
    <source>
        <strain evidence="15 16">LBp-160603</strain>
    </source>
</reference>
<dbReference type="InterPro" id="IPR009000">
    <property type="entry name" value="Transl_B-barrel_sf"/>
</dbReference>
<feature type="coiled-coil region" evidence="13">
    <location>
        <begin position="365"/>
        <end position="407"/>
    </location>
</feature>
<dbReference type="AlphaFoldDB" id="A0A2V4HUH5"/>
<keyword evidence="3 12" id="KW-0820">tRNA-binding</keyword>
<dbReference type="GO" id="GO:0045892">
    <property type="term" value="P:negative regulation of DNA-templated transcription"/>
    <property type="evidence" value="ECO:0007669"/>
    <property type="project" value="TreeGrafter"/>
</dbReference>
<keyword evidence="13" id="KW-0175">Coiled coil</keyword>
<keyword evidence="12" id="KW-0963">Cytoplasm</keyword>
<evidence type="ECO:0000256" key="12">
    <source>
        <dbReference type="HAMAP-Rule" id="MF_00036"/>
    </source>
</evidence>
<dbReference type="Pfam" id="PF01411">
    <property type="entry name" value="tRNA-synt_2c"/>
    <property type="match status" value="1"/>
</dbReference>
<dbReference type="InterPro" id="IPR002318">
    <property type="entry name" value="Ala-tRNA-lgiase_IIc"/>
</dbReference>
<dbReference type="SUPFAM" id="SSF101353">
    <property type="entry name" value="Putative anticodon-binding domain of alanyl-tRNA synthetase (AlaRS)"/>
    <property type="match status" value="1"/>
</dbReference>
<gene>
    <name evidence="12" type="primary">alaS</name>
    <name evidence="15" type="ORF">DMX07_19910</name>
</gene>
<evidence type="ECO:0000256" key="2">
    <source>
        <dbReference type="ARBA" id="ARBA00008226"/>
    </source>
</evidence>
<dbReference type="NCBIfam" id="TIGR00344">
    <property type="entry name" value="alaS"/>
    <property type="match status" value="1"/>
</dbReference>
<feature type="coiled-coil region" evidence="13">
    <location>
        <begin position="727"/>
        <end position="779"/>
    </location>
</feature>
<dbReference type="Gene3D" id="2.40.30.130">
    <property type="match status" value="1"/>
</dbReference>
<evidence type="ECO:0000256" key="10">
    <source>
        <dbReference type="ARBA" id="ARBA00022917"/>
    </source>
</evidence>
<dbReference type="SUPFAM" id="SSF55681">
    <property type="entry name" value="Class II aaRS and biotin synthetases"/>
    <property type="match status" value="1"/>
</dbReference>
<dbReference type="GO" id="GO:0004813">
    <property type="term" value="F:alanine-tRNA ligase activity"/>
    <property type="evidence" value="ECO:0007669"/>
    <property type="project" value="UniProtKB-UniRule"/>
</dbReference>
<dbReference type="Gene3D" id="3.30.980.10">
    <property type="entry name" value="Threonyl-trna Synthetase, Chain A, domain 2"/>
    <property type="match status" value="1"/>
</dbReference>
<dbReference type="GO" id="GO:0005829">
    <property type="term" value="C:cytosol"/>
    <property type="evidence" value="ECO:0007669"/>
    <property type="project" value="TreeGrafter"/>
</dbReference>
<dbReference type="InterPro" id="IPR012947">
    <property type="entry name" value="tRNA_SAD"/>
</dbReference>
<evidence type="ECO:0000256" key="4">
    <source>
        <dbReference type="ARBA" id="ARBA00022598"/>
    </source>
</evidence>
<dbReference type="GO" id="GO:0006419">
    <property type="term" value="P:alanyl-tRNA aminoacylation"/>
    <property type="evidence" value="ECO:0007669"/>
    <property type="project" value="UniProtKB-UniRule"/>
</dbReference>
<comment type="caution">
    <text evidence="15">The sequence shown here is derived from an EMBL/GenBank/DDBJ whole genome shotgun (WGS) entry which is preliminary data.</text>
</comment>
<keyword evidence="4 12" id="KW-0436">Ligase</keyword>
<dbReference type="SUPFAM" id="SSF50447">
    <property type="entry name" value="Translation proteins"/>
    <property type="match status" value="1"/>
</dbReference>
<evidence type="ECO:0000256" key="13">
    <source>
        <dbReference type="SAM" id="Coils"/>
    </source>
</evidence>
<organism evidence="15 16">
    <name type="scientific">Pseudomonas soli</name>
    <dbReference type="NCBI Taxonomy" id="1306993"/>
    <lineage>
        <taxon>Bacteria</taxon>
        <taxon>Pseudomonadati</taxon>
        <taxon>Pseudomonadota</taxon>
        <taxon>Gammaproteobacteria</taxon>
        <taxon>Pseudomonadales</taxon>
        <taxon>Pseudomonadaceae</taxon>
        <taxon>Pseudomonas</taxon>
    </lineage>
</organism>
<dbReference type="PRINTS" id="PR00980">
    <property type="entry name" value="TRNASYNTHALA"/>
</dbReference>
<dbReference type="GO" id="GO:0005524">
    <property type="term" value="F:ATP binding"/>
    <property type="evidence" value="ECO:0007669"/>
    <property type="project" value="UniProtKB-UniRule"/>
</dbReference>
<comment type="domain">
    <text evidence="12">Consists of three domains; the N-terminal catalytic domain, the editing domain and the C-terminal C-Ala domain. The editing domain removes incorrectly charged amino acids, while the C-Ala domain, along with tRNA(Ala), serves as a bridge to cooperatively bring together the editing and aminoacylation centers thus stimulating deacylation of misacylated tRNAs.</text>
</comment>
<evidence type="ECO:0000256" key="3">
    <source>
        <dbReference type="ARBA" id="ARBA00022555"/>
    </source>
</evidence>
<dbReference type="GO" id="GO:0000049">
    <property type="term" value="F:tRNA binding"/>
    <property type="evidence" value="ECO:0007669"/>
    <property type="project" value="UniProtKB-KW"/>
</dbReference>
<keyword evidence="5 12" id="KW-0479">Metal-binding</keyword>
<dbReference type="InterPro" id="IPR018164">
    <property type="entry name" value="Ala-tRNA-synth_IIc_N"/>
</dbReference>
<dbReference type="InterPro" id="IPR045864">
    <property type="entry name" value="aa-tRNA-synth_II/BPL/LPL"/>
</dbReference>
<dbReference type="InterPro" id="IPR018163">
    <property type="entry name" value="Thr/Ala-tRNA-synth_IIc_edit"/>
</dbReference>
<dbReference type="FunFam" id="3.30.930.10:FF:000004">
    <property type="entry name" value="Alanine--tRNA ligase"/>
    <property type="match status" value="1"/>
</dbReference>
<evidence type="ECO:0000256" key="5">
    <source>
        <dbReference type="ARBA" id="ARBA00022723"/>
    </source>
</evidence>
<dbReference type="SUPFAM" id="SSF55186">
    <property type="entry name" value="ThrRS/AlaRS common domain"/>
    <property type="match status" value="1"/>
</dbReference>
<dbReference type="CDD" id="cd00673">
    <property type="entry name" value="AlaRS_core"/>
    <property type="match status" value="1"/>
</dbReference>
<dbReference type="SMART" id="SM00863">
    <property type="entry name" value="tRNA_SAD"/>
    <property type="match status" value="1"/>
</dbReference>
<dbReference type="FunFam" id="3.30.980.10:FF:000004">
    <property type="entry name" value="Alanine--tRNA ligase, cytoplasmic"/>
    <property type="match status" value="1"/>
</dbReference>
<feature type="binding site" evidence="12">
    <location>
        <position position="583"/>
    </location>
    <ligand>
        <name>Zn(2+)</name>
        <dbReference type="ChEBI" id="CHEBI:29105"/>
    </ligand>
</feature>
<keyword evidence="10 12" id="KW-0648">Protein biosynthesis</keyword>
<dbReference type="GO" id="GO:0002161">
    <property type="term" value="F:aminoacyl-tRNA deacylase activity"/>
    <property type="evidence" value="ECO:0007669"/>
    <property type="project" value="TreeGrafter"/>
</dbReference>
<dbReference type="Pfam" id="PF07973">
    <property type="entry name" value="tRNA_SAD"/>
    <property type="match status" value="1"/>
</dbReference>
<evidence type="ECO:0000256" key="1">
    <source>
        <dbReference type="ARBA" id="ARBA00004496"/>
    </source>
</evidence>
<dbReference type="Gene3D" id="3.10.310.40">
    <property type="match status" value="1"/>
</dbReference>
<comment type="cofactor">
    <cofactor evidence="12">
        <name>Zn(2+)</name>
        <dbReference type="ChEBI" id="CHEBI:29105"/>
    </cofactor>
    <text evidence="12">Binds 1 zinc ion per subunit.</text>
</comment>
<dbReference type="InterPro" id="IPR018165">
    <property type="entry name" value="Ala-tRNA-synth_IIc_core"/>
</dbReference>